<feature type="non-terminal residue" evidence="2">
    <location>
        <position position="1"/>
    </location>
</feature>
<evidence type="ECO:0000313" key="2">
    <source>
        <dbReference type="EMBL" id="KAL0158011.1"/>
    </source>
</evidence>
<sequence length="114" mass="12919">YYSNECQRDLPLAKKHKPNPELVQAQLDKPISRHINCQPALRLFLPPLPARIRAGHPTSQDGILPKGSISSVGKEKLASRMLGMVEREMVDTEILSYKEDLENQDCLSHMEDLQ</sequence>
<feature type="compositionally biased region" description="Basic and acidic residues" evidence="1">
    <location>
        <begin position="1"/>
        <end position="12"/>
    </location>
</feature>
<accession>A0ABD0NAI2</accession>
<protein>
    <submittedName>
        <fullName evidence="2">Uncharacterized protein</fullName>
    </submittedName>
</protein>
<evidence type="ECO:0000256" key="1">
    <source>
        <dbReference type="SAM" id="MobiDB-lite"/>
    </source>
</evidence>
<evidence type="ECO:0000313" key="3">
    <source>
        <dbReference type="Proteomes" id="UP001529510"/>
    </source>
</evidence>
<dbReference type="AlphaFoldDB" id="A0ABD0NAI2"/>
<reference evidence="2 3" key="1">
    <citation type="submission" date="2024-05" db="EMBL/GenBank/DDBJ databases">
        <title>Genome sequencing and assembly of Indian major carp, Cirrhinus mrigala (Hamilton, 1822).</title>
        <authorList>
            <person name="Mohindra V."/>
            <person name="Chowdhury L.M."/>
            <person name="Lal K."/>
            <person name="Jena J.K."/>
        </authorList>
    </citation>
    <scope>NUCLEOTIDE SEQUENCE [LARGE SCALE GENOMIC DNA]</scope>
    <source>
        <strain evidence="2">CM1030</strain>
        <tissue evidence="2">Blood</tissue>
    </source>
</reference>
<comment type="caution">
    <text evidence="2">The sequence shown here is derived from an EMBL/GenBank/DDBJ whole genome shotgun (WGS) entry which is preliminary data.</text>
</comment>
<organism evidence="2 3">
    <name type="scientific">Cirrhinus mrigala</name>
    <name type="common">Mrigala</name>
    <dbReference type="NCBI Taxonomy" id="683832"/>
    <lineage>
        <taxon>Eukaryota</taxon>
        <taxon>Metazoa</taxon>
        <taxon>Chordata</taxon>
        <taxon>Craniata</taxon>
        <taxon>Vertebrata</taxon>
        <taxon>Euteleostomi</taxon>
        <taxon>Actinopterygii</taxon>
        <taxon>Neopterygii</taxon>
        <taxon>Teleostei</taxon>
        <taxon>Ostariophysi</taxon>
        <taxon>Cypriniformes</taxon>
        <taxon>Cyprinidae</taxon>
        <taxon>Labeoninae</taxon>
        <taxon>Labeonini</taxon>
        <taxon>Cirrhinus</taxon>
    </lineage>
</organism>
<dbReference type="Proteomes" id="UP001529510">
    <property type="component" value="Unassembled WGS sequence"/>
</dbReference>
<gene>
    <name evidence="2" type="ORF">M9458_046087</name>
</gene>
<feature type="non-terminal residue" evidence="2">
    <location>
        <position position="114"/>
    </location>
</feature>
<name>A0ABD0NAI2_CIRMR</name>
<feature type="region of interest" description="Disordered" evidence="1">
    <location>
        <begin position="1"/>
        <end position="20"/>
    </location>
</feature>
<proteinExistence type="predicted"/>
<keyword evidence="3" id="KW-1185">Reference proteome</keyword>
<dbReference type="EMBL" id="JAMKFB020000023">
    <property type="protein sequence ID" value="KAL0158011.1"/>
    <property type="molecule type" value="Genomic_DNA"/>
</dbReference>